<feature type="domain" description="Glycosyl transferase family 1" evidence="1">
    <location>
        <begin position="172"/>
        <end position="326"/>
    </location>
</feature>
<dbReference type="RefSeq" id="WP_184520455.1">
    <property type="nucleotide sequence ID" value="NZ_JACIJD010000016.1"/>
</dbReference>
<dbReference type="GO" id="GO:0016757">
    <property type="term" value="F:glycosyltransferase activity"/>
    <property type="evidence" value="ECO:0007669"/>
    <property type="project" value="TreeGrafter"/>
</dbReference>
<dbReference type="PANTHER" id="PTHR12526:SF635">
    <property type="entry name" value="GLYCOSYL TRANSFERASE GROUP 1"/>
    <property type="match status" value="1"/>
</dbReference>
<dbReference type="AlphaFoldDB" id="A0A840YFX4"/>
<organism evidence="2 3">
    <name type="scientific">Muricoccus pecuniae</name>
    <dbReference type="NCBI Taxonomy" id="693023"/>
    <lineage>
        <taxon>Bacteria</taxon>
        <taxon>Pseudomonadati</taxon>
        <taxon>Pseudomonadota</taxon>
        <taxon>Alphaproteobacteria</taxon>
        <taxon>Acetobacterales</taxon>
        <taxon>Roseomonadaceae</taxon>
        <taxon>Muricoccus</taxon>
    </lineage>
</organism>
<reference evidence="2 3" key="1">
    <citation type="submission" date="2020-08" db="EMBL/GenBank/DDBJ databases">
        <title>Genomic Encyclopedia of Type Strains, Phase IV (KMG-IV): sequencing the most valuable type-strain genomes for metagenomic binning, comparative biology and taxonomic classification.</title>
        <authorList>
            <person name="Goeker M."/>
        </authorList>
    </citation>
    <scope>NUCLEOTIDE SEQUENCE [LARGE SCALE GENOMIC DNA]</scope>
    <source>
        <strain evidence="2 3">DSM 25622</strain>
    </source>
</reference>
<dbReference type="Proteomes" id="UP000580654">
    <property type="component" value="Unassembled WGS sequence"/>
</dbReference>
<protein>
    <submittedName>
        <fullName evidence="2">Glycosyltransferase involved in cell wall biosynthesis</fullName>
    </submittedName>
</protein>
<sequence>MRIGLISSAVPLVGGGYRFIVDWLKERLVERGHEVEVLYLPFVDEPEDVLPQMAAFRMVRLDDYFDRVITFRPPAHAVRHRCKVVWFIHHIRVFYDLWDTEHRPVADDAAGRALRAAIMRADNAALAEAHRVFTNSRVVGDRLRRFNGVESEVLYPPVQQPERFRSGPYGDEIVSICRMEPHKRQHLMVEAMGHTRSPVRLRLCGSSMNPAYVEELRETARRLGVADRVAIEDRWITEEEKADLLETALASAYLPFDEDSYGYPTIEAAHAGRATVTTTDSGGVTEFVRDGVEGLMTPPDPAALGAAFDRLYDDRALASQLGQAATARVAELGIDWDAVLEQLLA</sequence>
<keyword evidence="2" id="KW-0808">Transferase</keyword>
<name>A0A840YFX4_9PROT</name>
<evidence type="ECO:0000259" key="1">
    <source>
        <dbReference type="Pfam" id="PF00534"/>
    </source>
</evidence>
<proteinExistence type="predicted"/>
<dbReference type="CDD" id="cd03801">
    <property type="entry name" value="GT4_PimA-like"/>
    <property type="match status" value="1"/>
</dbReference>
<dbReference type="SUPFAM" id="SSF53756">
    <property type="entry name" value="UDP-Glycosyltransferase/glycogen phosphorylase"/>
    <property type="match status" value="1"/>
</dbReference>
<dbReference type="Gene3D" id="3.40.50.2000">
    <property type="entry name" value="Glycogen Phosphorylase B"/>
    <property type="match status" value="2"/>
</dbReference>
<dbReference type="Pfam" id="PF00534">
    <property type="entry name" value="Glycos_transf_1"/>
    <property type="match status" value="1"/>
</dbReference>
<evidence type="ECO:0000313" key="2">
    <source>
        <dbReference type="EMBL" id="MBB5695237.1"/>
    </source>
</evidence>
<comment type="caution">
    <text evidence="2">The sequence shown here is derived from an EMBL/GenBank/DDBJ whole genome shotgun (WGS) entry which is preliminary data.</text>
</comment>
<dbReference type="PANTHER" id="PTHR12526">
    <property type="entry name" value="GLYCOSYLTRANSFERASE"/>
    <property type="match status" value="1"/>
</dbReference>
<keyword evidence="3" id="KW-1185">Reference proteome</keyword>
<dbReference type="EMBL" id="JACIJD010000016">
    <property type="protein sequence ID" value="MBB5695237.1"/>
    <property type="molecule type" value="Genomic_DNA"/>
</dbReference>
<dbReference type="InterPro" id="IPR001296">
    <property type="entry name" value="Glyco_trans_1"/>
</dbReference>
<evidence type="ECO:0000313" key="3">
    <source>
        <dbReference type="Proteomes" id="UP000580654"/>
    </source>
</evidence>
<accession>A0A840YFX4</accession>
<gene>
    <name evidence="2" type="ORF">FHS87_003292</name>
</gene>